<dbReference type="EMBL" id="JAAHFQ010000639">
    <property type="protein sequence ID" value="NER30761.1"/>
    <property type="molecule type" value="Genomic_DNA"/>
</dbReference>
<accession>A0A6B3NMH7</accession>
<evidence type="ECO:0000313" key="4">
    <source>
        <dbReference type="EMBL" id="NER30761.1"/>
    </source>
</evidence>
<protein>
    <recommendedName>
        <fullName evidence="5">Heterocyst differentiation related protein</fullName>
    </recommendedName>
</protein>
<gene>
    <name evidence="4" type="ORF">F6J89_24875</name>
</gene>
<keyword evidence="1" id="KW-0175">Coiled coil</keyword>
<feature type="coiled-coil region" evidence="1">
    <location>
        <begin position="87"/>
        <end position="114"/>
    </location>
</feature>
<name>A0A6B3NMH7_9CYAN</name>
<evidence type="ECO:0000256" key="1">
    <source>
        <dbReference type="SAM" id="Coils"/>
    </source>
</evidence>
<keyword evidence="3" id="KW-1133">Transmembrane helix</keyword>
<organism evidence="4">
    <name type="scientific">Symploca sp. SIO1C4</name>
    <dbReference type="NCBI Taxonomy" id="2607765"/>
    <lineage>
        <taxon>Bacteria</taxon>
        <taxon>Bacillati</taxon>
        <taxon>Cyanobacteriota</taxon>
        <taxon>Cyanophyceae</taxon>
        <taxon>Coleofasciculales</taxon>
        <taxon>Coleofasciculaceae</taxon>
        <taxon>Symploca</taxon>
    </lineage>
</organism>
<proteinExistence type="predicted"/>
<reference evidence="4" key="1">
    <citation type="submission" date="2019-11" db="EMBL/GenBank/DDBJ databases">
        <title>Genomic insights into an expanded diversity of filamentous marine cyanobacteria reveals the extraordinary biosynthetic potential of Moorea and Okeania.</title>
        <authorList>
            <person name="Ferreira Leao T."/>
            <person name="Wang M."/>
            <person name="Moss N."/>
            <person name="Da Silva R."/>
            <person name="Sanders J."/>
            <person name="Nurk S."/>
            <person name="Gurevich A."/>
            <person name="Humphrey G."/>
            <person name="Reher R."/>
            <person name="Zhu Q."/>
            <person name="Belda-Ferre P."/>
            <person name="Glukhov E."/>
            <person name="Rex R."/>
            <person name="Dorrestein P.C."/>
            <person name="Knight R."/>
            <person name="Pevzner P."/>
            <person name="Gerwick W.H."/>
            <person name="Gerwick L."/>
        </authorList>
    </citation>
    <scope>NUCLEOTIDE SEQUENCE</scope>
    <source>
        <strain evidence="4">SIO1C4</strain>
    </source>
</reference>
<keyword evidence="3" id="KW-0472">Membrane</keyword>
<feature type="compositionally biased region" description="Basic and acidic residues" evidence="2">
    <location>
        <begin position="215"/>
        <end position="225"/>
    </location>
</feature>
<evidence type="ECO:0000256" key="3">
    <source>
        <dbReference type="SAM" id="Phobius"/>
    </source>
</evidence>
<keyword evidence="3" id="KW-0812">Transmembrane</keyword>
<dbReference type="AlphaFoldDB" id="A0A6B3NMH7"/>
<comment type="caution">
    <text evidence="4">The sequence shown here is derived from an EMBL/GenBank/DDBJ whole genome shotgun (WGS) entry which is preliminary data.</text>
</comment>
<feature type="transmembrane region" description="Helical" evidence="3">
    <location>
        <begin position="154"/>
        <end position="179"/>
    </location>
</feature>
<evidence type="ECO:0000256" key="2">
    <source>
        <dbReference type="SAM" id="MobiDB-lite"/>
    </source>
</evidence>
<evidence type="ECO:0008006" key="5">
    <source>
        <dbReference type="Google" id="ProtNLM"/>
    </source>
</evidence>
<feature type="region of interest" description="Disordered" evidence="2">
    <location>
        <begin position="190"/>
        <end position="225"/>
    </location>
</feature>
<sequence>MSDTMSFLTGAAFAGVAVLFMIKGGDNLSATNLPSAQPLPISPNNPYETPYNNPYLTAPPTSTTASPTFTPPNYQQQLELAQIQPMLEQQRTEIEQLKVQMQNQQLLIDSLTSQVDNKSLPSWENPESAIANSGIASSAQPEIQQQENKLVSGIIWALGGIAITMSGGVVVLGALALLLRQQRPPRTTYVVQNPYNSLPPSVSPRRRSEFVQPQYDDRRIDQMDY</sequence>